<name>A0ABM0JQV7_APLCA</name>
<keyword evidence="1" id="KW-0732">Signal</keyword>
<dbReference type="GeneID" id="101855104"/>
<dbReference type="SUPFAM" id="SSF54593">
    <property type="entry name" value="Glyoxalase/Bleomycin resistance protein/Dihydroxybiphenyl dioxygenase"/>
    <property type="match status" value="1"/>
</dbReference>
<dbReference type="InterPro" id="IPR029068">
    <property type="entry name" value="Glyas_Bleomycin-R_OHBP_Dase"/>
</dbReference>
<dbReference type="Proteomes" id="UP000694888">
    <property type="component" value="Unplaced"/>
</dbReference>
<gene>
    <name evidence="3" type="primary">LOC101855104</name>
</gene>
<proteinExistence type="predicted"/>
<organism evidence="2 3">
    <name type="scientific">Aplysia californica</name>
    <name type="common">California sea hare</name>
    <dbReference type="NCBI Taxonomy" id="6500"/>
    <lineage>
        <taxon>Eukaryota</taxon>
        <taxon>Metazoa</taxon>
        <taxon>Spiralia</taxon>
        <taxon>Lophotrochozoa</taxon>
        <taxon>Mollusca</taxon>
        <taxon>Gastropoda</taxon>
        <taxon>Heterobranchia</taxon>
        <taxon>Euthyneura</taxon>
        <taxon>Tectipleura</taxon>
        <taxon>Aplysiida</taxon>
        <taxon>Aplysioidea</taxon>
        <taxon>Aplysiidae</taxon>
        <taxon>Aplysia</taxon>
    </lineage>
</organism>
<keyword evidence="2" id="KW-1185">Reference proteome</keyword>
<protein>
    <submittedName>
        <fullName evidence="3">Uncharacterized protein LOC101855104</fullName>
    </submittedName>
</protein>
<accession>A0ABM0JQV7</accession>
<evidence type="ECO:0000256" key="1">
    <source>
        <dbReference type="SAM" id="SignalP"/>
    </source>
</evidence>
<feature type="signal peptide" evidence="1">
    <location>
        <begin position="1"/>
        <end position="21"/>
    </location>
</feature>
<dbReference type="RefSeq" id="XP_005099420.2">
    <property type="nucleotide sequence ID" value="XM_005099363.3"/>
</dbReference>
<sequence length="523" mass="59208">MFRLMLCVSSLFFLALSLSHGREIASNLHGIAFAAVTTENASRAAQWYSDMLGAKHLTDLSFSFYGDEHYNRFFQKEILQARSLGVDPDTLGVPDISDAGNYEVRGEFVLFDNGLVQLIEFARRDTPEHITYPKYIRLTGPGVLRAAQICLWVKDDVDFNQFVDELERKSVAGGYDKVIFNRKVEEPNEEAARNASVADKGITLDSGNFAGLSFAYMKGPSGEQLELYKMVNETRYYFGKEYCKRKGVTTAFLKNYRDNDYKKRAGLTGQMWGLVQFGTRTDDMYGSVNFYSNVLGSQMMEYPMQAIDLHGDIFMNMLYQKETLEAKRLGVLPRDFGILDVSTDSGNRIDYRFNLFDNYHVETLRYTDGTTLSGPSFPGHYNHTSLAYIGDMAVAFHVNDQADLNQLVADVERRAEDQGFQGVKANRVVDVHTLGEHVDLEDYSRPFTSGNLEGYNYVHMKGRTGEHMMFVQFRGAMGEKIKKAMLEYGAVSTAWRETNPWTYGGYDEFCSKYPAPGAQTCNP</sequence>
<dbReference type="Gene3D" id="3.10.180.10">
    <property type="entry name" value="2,3-Dihydroxybiphenyl 1,2-Dioxygenase, domain 1"/>
    <property type="match status" value="1"/>
</dbReference>
<reference evidence="3" key="1">
    <citation type="submission" date="2025-08" db="UniProtKB">
        <authorList>
            <consortium name="RefSeq"/>
        </authorList>
    </citation>
    <scope>IDENTIFICATION</scope>
</reference>
<evidence type="ECO:0000313" key="2">
    <source>
        <dbReference type="Proteomes" id="UP000694888"/>
    </source>
</evidence>
<evidence type="ECO:0000313" key="3">
    <source>
        <dbReference type="RefSeq" id="XP_005099420.2"/>
    </source>
</evidence>
<feature type="chain" id="PRO_5046847208" evidence="1">
    <location>
        <begin position="22"/>
        <end position="523"/>
    </location>
</feature>